<protein>
    <submittedName>
        <fullName evidence="1">Uncharacterized protein</fullName>
    </submittedName>
</protein>
<sequence>MQRPSPVPSPAAASSPAVEPWMTVDTLLCRLCQRAPTESLTPLTFRCNICGGEFTTTIYRTGGGYNNYAPSRCILCARKTVTCQSCNKRLDPKDKAACKPKTATRLPVE</sequence>
<accession>A0ABQ8USE7</accession>
<gene>
    <name evidence="1" type="ORF">PAPYR_1209</name>
</gene>
<reference evidence="1" key="1">
    <citation type="journal article" date="2022" name="bioRxiv">
        <title>Genomics of Preaxostyla Flagellates Illuminates Evolutionary Transitions and the Path Towards Mitochondrial Loss.</title>
        <authorList>
            <person name="Novak L.V.F."/>
            <person name="Treitli S.C."/>
            <person name="Pyrih J."/>
            <person name="Halakuc P."/>
            <person name="Pipaliya S.V."/>
            <person name="Vacek V."/>
            <person name="Brzon O."/>
            <person name="Soukal P."/>
            <person name="Eme L."/>
            <person name="Dacks J.B."/>
            <person name="Karnkowska A."/>
            <person name="Elias M."/>
            <person name="Hampl V."/>
        </authorList>
    </citation>
    <scope>NUCLEOTIDE SEQUENCE</scope>
    <source>
        <strain evidence="1">RCP-MX</strain>
    </source>
</reference>
<name>A0ABQ8USE7_9EUKA</name>
<keyword evidence="2" id="KW-1185">Reference proteome</keyword>
<dbReference type="Proteomes" id="UP001141327">
    <property type="component" value="Unassembled WGS sequence"/>
</dbReference>
<evidence type="ECO:0000313" key="2">
    <source>
        <dbReference type="Proteomes" id="UP001141327"/>
    </source>
</evidence>
<dbReference type="EMBL" id="JAPMOS010000004">
    <property type="protein sequence ID" value="KAJ4462044.1"/>
    <property type="molecule type" value="Genomic_DNA"/>
</dbReference>
<proteinExistence type="predicted"/>
<organism evidence="1 2">
    <name type="scientific">Paratrimastix pyriformis</name>
    <dbReference type="NCBI Taxonomy" id="342808"/>
    <lineage>
        <taxon>Eukaryota</taxon>
        <taxon>Metamonada</taxon>
        <taxon>Preaxostyla</taxon>
        <taxon>Paratrimastigidae</taxon>
        <taxon>Paratrimastix</taxon>
    </lineage>
</organism>
<evidence type="ECO:0000313" key="1">
    <source>
        <dbReference type="EMBL" id="KAJ4462044.1"/>
    </source>
</evidence>
<comment type="caution">
    <text evidence="1">The sequence shown here is derived from an EMBL/GenBank/DDBJ whole genome shotgun (WGS) entry which is preliminary data.</text>
</comment>